<dbReference type="Gene3D" id="3.40.50.720">
    <property type="entry name" value="NAD(P)-binding Rossmann-like Domain"/>
    <property type="match status" value="1"/>
</dbReference>
<dbReference type="SUPFAM" id="SSF51735">
    <property type="entry name" value="NAD(P)-binding Rossmann-fold domains"/>
    <property type="match status" value="1"/>
</dbReference>
<name>A0A927F555_9ACTN</name>
<dbReference type="PROSITE" id="PS00012">
    <property type="entry name" value="PHOSPHOPANTETHEINE"/>
    <property type="match status" value="1"/>
</dbReference>
<organism evidence="9 10">
    <name type="scientific">Streptomyces chumphonensis</name>
    <dbReference type="NCBI Taxonomy" id="1214925"/>
    <lineage>
        <taxon>Bacteria</taxon>
        <taxon>Bacillati</taxon>
        <taxon>Actinomycetota</taxon>
        <taxon>Actinomycetes</taxon>
        <taxon>Kitasatosporales</taxon>
        <taxon>Streptomycetaceae</taxon>
        <taxon>Streptomyces</taxon>
    </lineage>
</organism>
<dbReference type="PANTHER" id="PTHR43775:SF51">
    <property type="entry name" value="INACTIVE PHENOLPHTHIOCEROL SYNTHESIS POLYKETIDE SYNTHASE TYPE I PKS1-RELATED"/>
    <property type="match status" value="1"/>
</dbReference>
<evidence type="ECO:0000256" key="1">
    <source>
        <dbReference type="ARBA" id="ARBA00022450"/>
    </source>
</evidence>
<dbReference type="PROSITE" id="PS00606">
    <property type="entry name" value="KS3_1"/>
    <property type="match status" value="1"/>
</dbReference>
<keyword evidence="5" id="KW-0511">Multifunctional enzyme</keyword>
<dbReference type="PROSITE" id="PS52004">
    <property type="entry name" value="KS3_2"/>
    <property type="match status" value="1"/>
</dbReference>
<dbReference type="InterPro" id="IPR036291">
    <property type="entry name" value="NAD(P)-bd_dom_sf"/>
</dbReference>
<dbReference type="InterPro" id="IPR020841">
    <property type="entry name" value="PKS_Beta-ketoAc_synthase_dom"/>
</dbReference>
<evidence type="ECO:0000259" key="8">
    <source>
        <dbReference type="PROSITE" id="PS52004"/>
    </source>
</evidence>
<feature type="domain" description="Carrier" evidence="7">
    <location>
        <begin position="147"/>
        <end position="222"/>
    </location>
</feature>
<dbReference type="InterPro" id="IPR014030">
    <property type="entry name" value="Ketoacyl_synth_N"/>
</dbReference>
<evidence type="ECO:0000256" key="6">
    <source>
        <dbReference type="ARBA" id="ARBA00023315"/>
    </source>
</evidence>
<reference evidence="9" key="1">
    <citation type="submission" date="2020-09" db="EMBL/GenBank/DDBJ databases">
        <title>Secondary metabolite and genome analysis of marine Streptomyces chumphonensis KK1-2T.</title>
        <authorList>
            <person name="Phongsopitanun W."/>
            <person name="Kanchanasin P."/>
            <person name="Pittayakhajonwut P."/>
            <person name="Suwanborirux K."/>
            <person name="Tanasupawat S."/>
        </authorList>
    </citation>
    <scope>NUCLEOTIDE SEQUENCE</scope>
    <source>
        <strain evidence="9">KK1-2</strain>
    </source>
</reference>
<feature type="non-terminal residue" evidence="9">
    <location>
        <position position="847"/>
    </location>
</feature>
<dbReference type="GO" id="GO:0006633">
    <property type="term" value="P:fatty acid biosynthetic process"/>
    <property type="evidence" value="ECO:0007669"/>
    <property type="project" value="InterPro"/>
</dbReference>
<dbReference type="InterPro" id="IPR020806">
    <property type="entry name" value="PKS_PP-bd"/>
</dbReference>
<dbReference type="InterPro" id="IPR001227">
    <property type="entry name" value="Ac_transferase_dom_sf"/>
</dbReference>
<keyword evidence="6 9" id="KW-0012">Acyltransferase</keyword>
<evidence type="ECO:0000313" key="10">
    <source>
        <dbReference type="Proteomes" id="UP000632289"/>
    </source>
</evidence>
<keyword evidence="2" id="KW-0597">Phosphoprotein</keyword>
<dbReference type="InterPro" id="IPR050091">
    <property type="entry name" value="PKS_NRPS_Biosynth_Enz"/>
</dbReference>
<evidence type="ECO:0000256" key="5">
    <source>
        <dbReference type="ARBA" id="ARBA00023268"/>
    </source>
</evidence>
<dbReference type="GO" id="GO:0004312">
    <property type="term" value="F:fatty acid synthase activity"/>
    <property type="evidence" value="ECO:0007669"/>
    <property type="project" value="TreeGrafter"/>
</dbReference>
<dbReference type="InterPro" id="IPR016035">
    <property type="entry name" value="Acyl_Trfase/lysoPLipase"/>
</dbReference>
<dbReference type="InterPro" id="IPR036736">
    <property type="entry name" value="ACP-like_sf"/>
</dbReference>
<dbReference type="FunFam" id="3.40.47.10:FF:000019">
    <property type="entry name" value="Polyketide synthase type I"/>
    <property type="match status" value="1"/>
</dbReference>
<evidence type="ECO:0000256" key="4">
    <source>
        <dbReference type="ARBA" id="ARBA00023194"/>
    </source>
</evidence>
<keyword evidence="4" id="KW-0045">Antibiotic biosynthesis</keyword>
<dbReference type="Pfam" id="PF00698">
    <property type="entry name" value="Acyl_transf_1"/>
    <property type="match status" value="1"/>
</dbReference>
<feature type="non-terminal residue" evidence="9">
    <location>
        <position position="1"/>
    </location>
</feature>
<dbReference type="SMART" id="SM00823">
    <property type="entry name" value="PKS_PP"/>
    <property type="match status" value="1"/>
</dbReference>
<protein>
    <submittedName>
        <fullName evidence="9">Acyltransferase domain-containing protein</fullName>
    </submittedName>
</protein>
<dbReference type="SMART" id="SM01294">
    <property type="entry name" value="PKS_PP_betabranch"/>
    <property type="match status" value="1"/>
</dbReference>
<dbReference type="AlphaFoldDB" id="A0A927F555"/>
<dbReference type="InterPro" id="IPR014043">
    <property type="entry name" value="Acyl_transferase_dom"/>
</dbReference>
<dbReference type="Pfam" id="PF00109">
    <property type="entry name" value="ketoacyl-synt"/>
    <property type="match status" value="1"/>
</dbReference>
<dbReference type="Gene3D" id="1.10.1200.10">
    <property type="entry name" value="ACP-like"/>
    <property type="match status" value="1"/>
</dbReference>
<dbReference type="Proteomes" id="UP000632289">
    <property type="component" value="Unassembled WGS sequence"/>
</dbReference>
<dbReference type="Pfam" id="PF00550">
    <property type="entry name" value="PP-binding"/>
    <property type="match status" value="1"/>
</dbReference>
<dbReference type="RefSeq" id="WP_191212274.1">
    <property type="nucleotide sequence ID" value="NZ_JACXYU010000031.1"/>
</dbReference>
<dbReference type="GO" id="GO:0031177">
    <property type="term" value="F:phosphopantetheine binding"/>
    <property type="evidence" value="ECO:0007669"/>
    <property type="project" value="InterPro"/>
</dbReference>
<dbReference type="SUPFAM" id="SSF52151">
    <property type="entry name" value="FabD/lysophospholipase-like"/>
    <property type="match status" value="1"/>
</dbReference>
<dbReference type="Pfam" id="PF16197">
    <property type="entry name" value="KAsynt_C_assoc"/>
    <property type="match status" value="1"/>
</dbReference>
<dbReference type="InterPro" id="IPR018201">
    <property type="entry name" value="Ketoacyl_synth_AS"/>
</dbReference>
<dbReference type="CDD" id="cd00833">
    <property type="entry name" value="PKS"/>
    <property type="match status" value="1"/>
</dbReference>
<dbReference type="Pfam" id="PF02801">
    <property type="entry name" value="Ketoacyl-synt_C"/>
    <property type="match status" value="1"/>
</dbReference>
<dbReference type="InterPro" id="IPR009081">
    <property type="entry name" value="PP-bd_ACP"/>
</dbReference>
<dbReference type="InterPro" id="IPR006162">
    <property type="entry name" value="Ppantetheine_attach_site"/>
</dbReference>
<dbReference type="Pfam" id="PF08659">
    <property type="entry name" value="KR"/>
    <property type="match status" value="1"/>
</dbReference>
<proteinExistence type="predicted"/>
<keyword evidence="3" id="KW-0808">Transferase</keyword>
<evidence type="ECO:0000259" key="7">
    <source>
        <dbReference type="PROSITE" id="PS50075"/>
    </source>
</evidence>
<dbReference type="GO" id="GO:0004315">
    <property type="term" value="F:3-oxoacyl-[acyl-carrier-protein] synthase activity"/>
    <property type="evidence" value="ECO:0007669"/>
    <property type="project" value="InterPro"/>
</dbReference>
<dbReference type="GO" id="GO:0033068">
    <property type="term" value="P:macrolide biosynthetic process"/>
    <property type="evidence" value="ECO:0007669"/>
    <property type="project" value="UniProtKB-ARBA"/>
</dbReference>
<evidence type="ECO:0000256" key="3">
    <source>
        <dbReference type="ARBA" id="ARBA00022679"/>
    </source>
</evidence>
<evidence type="ECO:0000256" key="2">
    <source>
        <dbReference type="ARBA" id="ARBA00022553"/>
    </source>
</evidence>
<dbReference type="Gene3D" id="3.40.47.10">
    <property type="match status" value="1"/>
</dbReference>
<feature type="domain" description="Ketosynthase family 3 (KS3)" evidence="8">
    <location>
        <begin position="242"/>
        <end position="664"/>
    </location>
</feature>
<accession>A0A927F555</accession>
<dbReference type="InterPro" id="IPR016039">
    <property type="entry name" value="Thiolase-like"/>
</dbReference>
<keyword evidence="1" id="KW-0596">Phosphopantetheine</keyword>
<dbReference type="PANTHER" id="PTHR43775">
    <property type="entry name" value="FATTY ACID SYNTHASE"/>
    <property type="match status" value="1"/>
</dbReference>
<dbReference type="SMART" id="SM00825">
    <property type="entry name" value="PKS_KS"/>
    <property type="match status" value="1"/>
</dbReference>
<gene>
    <name evidence="9" type="ORF">IF129_25900</name>
</gene>
<dbReference type="SUPFAM" id="SSF53901">
    <property type="entry name" value="Thiolase-like"/>
    <property type="match status" value="1"/>
</dbReference>
<dbReference type="InterPro" id="IPR032821">
    <property type="entry name" value="PKS_assoc"/>
</dbReference>
<dbReference type="InterPro" id="IPR013968">
    <property type="entry name" value="PKS_KR"/>
</dbReference>
<dbReference type="SUPFAM" id="SSF47336">
    <property type="entry name" value="ACP-like"/>
    <property type="match status" value="1"/>
</dbReference>
<dbReference type="InterPro" id="IPR014031">
    <property type="entry name" value="Ketoacyl_synth_C"/>
</dbReference>
<evidence type="ECO:0000313" key="9">
    <source>
        <dbReference type="EMBL" id="MBD3934977.1"/>
    </source>
</evidence>
<dbReference type="Gene3D" id="3.40.366.10">
    <property type="entry name" value="Malonyl-Coenzyme A Acyl Carrier Protein, domain 2"/>
    <property type="match status" value="1"/>
</dbReference>
<dbReference type="EMBL" id="JACXYU010000031">
    <property type="protein sequence ID" value="MBD3934977.1"/>
    <property type="molecule type" value="Genomic_DNA"/>
</dbReference>
<dbReference type="PROSITE" id="PS50075">
    <property type="entry name" value="CARRIER"/>
    <property type="match status" value="1"/>
</dbReference>
<keyword evidence="10" id="KW-1185">Reference proteome</keyword>
<sequence length="847" mass="88243">FVLFSSVAALIGSPGQANYAAANASLDALAQLRRASGLPATSLAWGLWAEQRGMGGTLDDQDRARLERTGIGALSDELGLALFDQALRADAALLAPVRLDPAALRDQARAGTLPALLRGLVRQPARRGDAGSLAQRLATVPETDRERVAGEFVLHHVAAVLGHASATAIDPERSFKDLGFDSLGAVELRNRLTQSGGVRLPATLIFDHPTPAAVTRLLLAEAGPAVAHTRPVARPRRTAPADEPLAIVGMSCRYPGGVTSPEELWELVASGRDAISGLPTDRGWDVERLYDPDPDHEGTVYTRGGGFLRRPGDFDAAFFGISPREALAMDPQQRLILESAWEAFEDAGIDPTSLRGSDTGVFCGAVTTDYAGMTSSELEGYRLTGTTTSVLSGRISYTLGLEGPSTSVDTACSSSAVALHLAAQAVRSGECSMALAGGVTLMAGPYLLTEFSRQRALSPDGRCRAYSASADGTGFAEGVGLVVLERLSEARRRGHRVLAVLRGSAVNQDGASNGLTAPNGPSQERVIRQALANAGLGTSDVDVVEGHGTGTKLGDPIEAQALLATYGRDRNGEPLRLGSIKSNIGHTSAAAGVAGVIKMVQAMRHGVLPQTLHVDAPSPHVEWDSGAVELLAEAREWPASGRPRRAAVSSFGVSGTNAHVILEEAPAEDPAAAGGLAPSVVPVVVSARGEAALRAQAERLRAQVAKRPELSLVDVGFSAALSRAHLEHRAAVVAADRDELLAGLAALSAGEPADSVVEGRQLAGKSVFVFPGQGAQWVGMAVELLDASPVFAERLAECSAALSPLVGWSLEDVLRGVAGAPSLERVDVVQPALWAVMVSLAALWRSF</sequence>
<comment type="caution">
    <text evidence="9">The sequence shown here is derived from an EMBL/GenBank/DDBJ whole genome shotgun (WGS) entry which is preliminary data.</text>
</comment>
<dbReference type="FunFam" id="1.10.1200.10:FF:000007">
    <property type="entry name" value="Probable polyketide synthase pks17"/>
    <property type="match status" value="1"/>
</dbReference>
<dbReference type="Gene3D" id="3.30.70.3290">
    <property type="match status" value="1"/>
</dbReference>